<accession>A0AAE3G5I8</accession>
<name>A0AAE3G5I8_9GAMM</name>
<evidence type="ECO:0000256" key="7">
    <source>
        <dbReference type="ARBA" id="ARBA00022984"/>
    </source>
</evidence>
<comment type="pathway">
    <text evidence="1 9">Cell wall biogenesis; peptidoglycan biosynthesis.</text>
</comment>
<keyword evidence="6 9" id="KW-0133">Cell shape</keyword>
<evidence type="ECO:0000259" key="11">
    <source>
        <dbReference type="PROSITE" id="PS52029"/>
    </source>
</evidence>
<feature type="chain" id="PRO_5042257694" evidence="10">
    <location>
        <begin position="28"/>
        <end position="350"/>
    </location>
</feature>
<dbReference type="GO" id="GO:0071555">
    <property type="term" value="P:cell wall organization"/>
    <property type="evidence" value="ECO:0007669"/>
    <property type="project" value="UniProtKB-UniRule"/>
</dbReference>
<dbReference type="GO" id="GO:0018104">
    <property type="term" value="P:peptidoglycan-protein cross-linking"/>
    <property type="evidence" value="ECO:0007669"/>
    <property type="project" value="TreeGrafter"/>
</dbReference>
<dbReference type="AlphaFoldDB" id="A0AAE3G5I8"/>
<keyword evidence="8 9" id="KW-0961">Cell wall biogenesis/degradation</keyword>
<evidence type="ECO:0000256" key="8">
    <source>
        <dbReference type="ARBA" id="ARBA00023316"/>
    </source>
</evidence>
<dbReference type="Gene3D" id="2.40.440.10">
    <property type="entry name" value="L,D-transpeptidase catalytic domain-like"/>
    <property type="match status" value="1"/>
</dbReference>
<dbReference type="PANTHER" id="PTHR30582:SF24">
    <property type="entry name" value="L,D-TRANSPEPTIDASE ERFK_SRFK-RELATED"/>
    <property type="match status" value="1"/>
</dbReference>
<evidence type="ECO:0000256" key="5">
    <source>
        <dbReference type="ARBA" id="ARBA00022801"/>
    </source>
</evidence>
<sequence length="350" mass="38548">MKRRHACILLAGTVAAPSLLISAKAVADDQLEGADLEGGEDVAEVVMRNVYPLPPRDVDVIGEVQVVRARREDTVLDIGRRYGIGFEAMRMANPGIDLWIPGEGTEIVVPTRFILPPVPREGLVINLPEMRMFYYPAARSGQARVVETYAISIGRQDWATPVGTTRVTNRIENPVWYPPASVRERVLKEDGIELPRRVEPGPDNPLGDYAIGLDIPGYFIHGTNRPYGVGMRASAGCIRMYPEDIASLVYRLPVGTAVRIINEPYKAGWMAGDLFVQAFPALEEERAKREAERYSGAVRTVARALENRPGRISYDRLKSVVEGPNGMLVRISRDTDTAGLAERGIVGSQT</sequence>
<organism evidence="12 13">
    <name type="scientific">Natronocella acetinitrilica</name>
    <dbReference type="NCBI Taxonomy" id="414046"/>
    <lineage>
        <taxon>Bacteria</taxon>
        <taxon>Pseudomonadati</taxon>
        <taxon>Pseudomonadota</taxon>
        <taxon>Gammaproteobacteria</taxon>
        <taxon>Chromatiales</taxon>
        <taxon>Ectothiorhodospiraceae</taxon>
        <taxon>Natronocella</taxon>
    </lineage>
</organism>
<dbReference type="CDD" id="cd16913">
    <property type="entry name" value="YkuD_like"/>
    <property type="match status" value="1"/>
</dbReference>
<evidence type="ECO:0000256" key="4">
    <source>
        <dbReference type="ARBA" id="ARBA00022679"/>
    </source>
</evidence>
<dbReference type="GO" id="GO:0071972">
    <property type="term" value="F:peptidoglycan L,D-transpeptidase activity"/>
    <property type="evidence" value="ECO:0007669"/>
    <property type="project" value="TreeGrafter"/>
</dbReference>
<feature type="active site" description="Nucleophile" evidence="9">
    <location>
        <position position="237"/>
    </location>
</feature>
<feature type="domain" description="L,D-TPase catalytic" evidence="11">
    <location>
        <begin position="121"/>
        <end position="261"/>
    </location>
</feature>
<gene>
    <name evidence="12" type="ORF">J2T57_003405</name>
</gene>
<keyword evidence="3" id="KW-0328">Glycosyltransferase</keyword>
<evidence type="ECO:0000256" key="1">
    <source>
        <dbReference type="ARBA" id="ARBA00004752"/>
    </source>
</evidence>
<comment type="caution">
    <text evidence="12">The sequence shown here is derived from an EMBL/GenBank/DDBJ whole genome shotgun (WGS) entry which is preliminary data.</text>
</comment>
<feature type="signal peptide" evidence="10">
    <location>
        <begin position="1"/>
        <end position="27"/>
    </location>
</feature>
<dbReference type="GO" id="GO:0008360">
    <property type="term" value="P:regulation of cell shape"/>
    <property type="evidence" value="ECO:0007669"/>
    <property type="project" value="UniProtKB-UniRule"/>
</dbReference>
<keyword evidence="7 9" id="KW-0573">Peptidoglycan synthesis</keyword>
<dbReference type="PROSITE" id="PS52029">
    <property type="entry name" value="LD_TPASE"/>
    <property type="match status" value="1"/>
</dbReference>
<keyword evidence="5" id="KW-0378">Hydrolase</keyword>
<evidence type="ECO:0000313" key="13">
    <source>
        <dbReference type="Proteomes" id="UP001205843"/>
    </source>
</evidence>
<dbReference type="Proteomes" id="UP001205843">
    <property type="component" value="Unassembled WGS sequence"/>
</dbReference>
<reference evidence="12" key="1">
    <citation type="submission" date="2022-03" db="EMBL/GenBank/DDBJ databases">
        <title>Genomic Encyclopedia of Type Strains, Phase III (KMG-III): the genomes of soil and plant-associated and newly described type strains.</title>
        <authorList>
            <person name="Whitman W."/>
        </authorList>
    </citation>
    <scope>NUCLEOTIDE SEQUENCE</scope>
    <source>
        <strain evidence="12">ANL 6-2</strain>
    </source>
</reference>
<dbReference type="InterPro" id="IPR005490">
    <property type="entry name" value="LD_TPept_cat_dom"/>
</dbReference>
<dbReference type="GO" id="GO:0016757">
    <property type="term" value="F:glycosyltransferase activity"/>
    <property type="evidence" value="ECO:0007669"/>
    <property type="project" value="UniProtKB-KW"/>
</dbReference>
<evidence type="ECO:0000256" key="10">
    <source>
        <dbReference type="SAM" id="SignalP"/>
    </source>
</evidence>
<proteinExistence type="inferred from homology"/>
<dbReference type="InterPro" id="IPR038063">
    <property type="entry name" value="Transpep_catalytic_dom"/>
</dbReference>
<feature type="active site" description="Proton donor/acceptor" evidence="9">
    <location>
        <position position="221"/>
    </location>
</feature>
<protein>
    <submittedName>
        <fullName evidence="12">L,D-transpeptidase ErfK/SrfK</fullName>
    </submittedName>
</protein>
<dbReference type="Pfam" id="PF03734">
    <property type="entry name" value="YkuD"/>
    <property type="match status" value="1"/>
</dbReference>
<dbReference type="RefSeq" id="WP_253481556.1">
    <property type="nucleotide sequence ID" value="NZ_JALJXV010000008.1"/>
</dbReference>
<dbReference type="EMBL" id="JALJXV010000008">
    <property type="protein sequence ID" value="MCP1676246.1"/>
    <property type="molecule type" value="Genomic_DNA"/>
</dbReference>
<dbReference type="SUPFAM" id="SSF141523">
    <property type="entry name" value="L,D-transpeptidase catalytic domain-like"/>
    <property type="match status" value="1"/>
</dbReference>
<comment type="similarity">
    <text evidence="2">Belongs to the YkuD family.</text>
</comment>
<keyword evidence="13" id="KW-1185">Reference proteome</keyword>
<dbReference type="GO" id="GO:0005576">
    <property type="term" value="C:extracellular region"/>
    <property type="evidence" value="ECO:0007669"/>
    <property type="project" value="TreeGrafter"/>
</dbReference>
<evidence type="ECO:0000256" key="6">
    <source>
        <dbReference type="ARBA" id="ARBA00022960"/>
    </source>
</evidence>
<dbReference type="PANTHER" id="PTHR30582">
    <property type="entry name" value="L,D-TRANSPEPTIDASE"/>
    <property type="match status" value="1"/>
</dbReference>
<keyword evidence="10" id="KW-0732">Signal</keyword>
<evidence type="ECO:0000256" key="9">
    <source>
        <dbReference type="PROSITE-ProRule" id="PRU01373"/>
    </source>
</evidence>
<evidence type="ECO:0000313" key="12">
    <source>
        <dbReference type="EMBL" id="MCP1676246.1"/>
    </source>
</evidence>
<evidence type="ECO:0000256" key="3">
    <source>
        <dbReference type="ARBA" id="ARBA00022676"/>
    </source>
</evidence>
<dbReference type="InterPro" id="IPR050979">
    <property type="entry name" value="LD-transpeptidase"/>
</dbReference>
<keyword evidence="4" id="KW-0808">Transferase</keyword>
<evidence type="ECO:0000256" key="2">
    <source>
        <dbReference type="ARBA" id="ARBA00005992"/>
    </source>
</evidence>